<dbReference type="AlphaFoldDB" id="A0A1P9WS25"/>
<keyword evidence="2" id="KW-1185">Reference proteome</keyword>
<sequence>MNQRLFSDSRGLIIDTNLIVLLVVGSVDPKRISSHKRLSKYTNDDFSILKSFVQRFRHPLYTTPNILTEASNLIGCDNERY</sequence>
<organism evidence="1 2">
    <name type="scientific">Spirosoma montaniterrae</name>
    <dbReference type="NCBI Taxonomy" id="1178516"/>
    <lineage>
        <taxon>Bacteria</taxon>
        <taxon>Pseudomonadati</taxon>
        <taxon>Bacteroidota</taxon>
        <taxon>Cytophagia</taxon>
        <taxon>Cytophagales</taxon>
        <taxon>Cytophagaceae</taxon>
        <taxon>Spirosoma</taxon>
    </lineage>
</organism>
<evidence type="ECO:0008006" key="3">
    <source>
        <dbReference type="Google" id="ProtNLM"/>
    </source>
</evidence>
<dbReference type="Proteomes" id="UP000187941">
    <property type="component" value="Chromosome"/>
</dbReference>
<name>A0A1P9WS25_9BACT</name>
<accession>A0A1P9WS25</accession>
<evidence type="ECO:0000313" key="1">
    <source>
        <dbReference type="EMBL" id="AQG78174.1"/>
    </source>
</evidence>
<dbReference type="EMBL" id="CP014263">
    <property type="protein sequence ID" value="AQG78174.1"/>
    <property type="molecule type" value="Genomic_DNA"/>
</dbReference>
<protein>
    <recommendedName>
        <fullName evidence="3">PIN domain-containing protein</fullName>
    </recommendedName>
</protein>
<reference evidence="1 2" key="1">
    <citation type="submission" date="2016-01" db="EMBL/GenBank/DDBJ databases">
        <authorList>
            <person name="Oliw E.H."/>
        </authorList>
    </citation>
    <scope>NUCLEOTIDE SEQUENCE [LARGE SCALE GENOMIC DNA]</scope>
    <source>
        <strain evidence="1 2">DY10</strain>
    </source>
</reference>
<dbReference type="STRING" id="1178516.AWR27_01710"/>
<dbReference type="KEGG" id="smon:AWR27_01710"/>
<gene>
    <name evidence="1" type="ORF">AWR27_01710</name>
</gene>
<proteinExistence type="predicted"/>
<evidence type="ECO:0000313" key="2">
    <source>
        <dbReference type="Proteomes" id="UP000187941"/>
    </source>
</evidence>